<evidence type="ECO:0000259" key="3">
    <source>
        <dbReference type="PROSITE" id="PS50930"/>
    </source>
</evidence>
<evidence type="ECO:0000256" key="1">
    <source>
        <dbReference type="PROSITE-ProRule" id="PRU00169"/>
    </source>
</evidence>
<dbReference type="RefSeq" id="WP_089371799.1">
    <property type="nucleotide sequence ID" value="NZ_BMEP01000001.1"/>
</dbReference>
<dbReference type="PROSITE" id="PS50930">
    <property type="entry name" value="HTH_LYTTR"/>
    <property type="match status" value="1"/>
</dbReference>
<proteinExistence type="predicted"/>
<gene>
    <name evidence="4" type="ORF">SAMN06265376_103498</name>
</gene>
<keyword evidence="1" id="KW-0597">Phosphoprotein</keyword>
<dbReference type="EMBL" id="FZNY01000003">
    <property type="protein sequence ID" value="SNR86580.1"/>
    <property type="molecule type" value="Genomic_DNA"/>
</dbReference>
<feature type="domain" description="Response regulatory" evidence="2">
    <location>
        <begin position="3"/>
        <end position="117"/>
    </location>
</feature>
<dbReference type="SMART" id="SM00448">
    <property type="entry name" value="REC"/>
    <property type="match status" value="1"/>
</dbReference>
<dbReference type="SMART" id="SM00850">
    <property type="entry name" value="LytTR"/>
    <property type="match status" value="1"/>
</dbReference>
<reference evidence="4 5" key="1">
    <citation type="submission" date="2017-06" db="EMBL/GenBank/DDBJ databases">
        <authorList>
            <person name="Kim H.J."/>
            <person name="Triplett B.A."/>
        </authorList>
    </citation>
    <scope>NUCLEOTIDE SEQUENCE [LARGE SCALE GENOMIC DNA]</scope>
    <source>
        <strain evidence="4 5">DSM 25597</strain>
    </source>
</reference>
<name>A0A238ZT98_9FLAO</name>
<dbReference type="AlphaFoldDB" id="A0A238ZT98"/>
<evidence type="ECO:0000313" key="4">
    <source>
        <dbReference type="EMBL" id="SNR86580.1"/>
    </source>
</evidence>
<dbReference type="PANTHER" id="PTHR37299">
    <property type="entry name" value="TRANSCRIPTIONAL REGULATOR-RELATED"/>
    <property type="match status" value="1"/>
</dbReference>
<protein>
    <submittedName>
        <fullName evidence="4">Two component transcriptional regulator, LytTR family</fullName>
    </submittedName>
</protein>
<organism evidence="4 5">
    <name type="scientific">Dokdonia pacifica</name>
    <dbReference type="NCBI Taxonomy" id="1627892"/>
    <lineage>
        <taxon>Bacteria</taxon>
        <taxon>Pseudomonadati</taxon>
        <taxon>Bacteroidota</taxon>
        <taxon>Flavobacteriia</taxon>
        <taxon>Flavobacteriales</taxon>
        <taxon>Flavobacteriaceae</taxon>
        <taxon>Dokdonia</taxon>
    </lineage>
</organism>
<accession>A0A238ZT98</accession>
<dbReference type="SUPFAM" id="SSF52172">
    <property type="entry name" value="CheY-like"/>
    <property type="match status" value="1"/>
</dbReference>
<evidence type="ECO:0000313" key="5">
    <source>
        <dbReference type="Proteomes" id="UP000198379"/>
    </source>
</evidence>
<dbReference type="OrthoDB" id="2168082at2"/>
<dbReference type="InterPro" id="IPR007492">
    <property type="entry name" value="LytTR_DNA-bd_dom"/>
</dbReference>
<keyword evidence="5" id="KW-1185">Reference proteome</keyword>
<feature type="domain" description="HTH LytTR-type" evidence="3">
    <location>
        <begin position="145"/>
        <end position="246"/>
    </location>
</feature>
<sequence length="246" mass="28188">MIKTVIIDDEASVRADIREKVESHFKNEISIIGEADSVASGIKTIEELKPQLLLLDINLGDGTSFDILQQVASKDFDVIFITGYDTHAIKAIKVGALDYILKPVEIDEFIDALQKVITQGKNESHLEKLIEISSEYFNGVKNKRIILKTSDNVYAVYEDDIIYCRSEGNYTTFYTQQMEKIMVSKSIKKVEEILSEDTFIRCHQSYIVNKKHVLKYNKQGILVVHLDFKVPVSSRRKDYVLKKIFD</sequence>
<dbReference type="InterPro" id="IPR001789">
    <property type="entry name" value="Sig_transdc_resp-reg_receiver"/>
</dbReference>
<dbReference type="Gene3D" id="3.40.50.2300">
    <property type="match status" value="1"/>
</dbReference>
<dbReference type="Pfam" id="PF04397">
    <property type="entry name" value="LytTR"/>
    <property type="match status" value="1"/>
</dbReference>
<dbReference type="Proteomes" id="UP000198379">
    <property type="component" value="Unassembled WGS sequence"/>
</dbReference>
<dbReference type="PROSITE" id="PS50110">
    <property type="entry name" value="RESPONSE_REGULATORY"/>
    <property type="match status" value="1"/>
</dbReference>
<dbReference type="InterPro" id="IPR046947">
    <property type="entry name" value="LytR-like"/>
</dbReference>
<dbReference type="GO" id="GO:0003677">
    <property type="term" value="F:DNA binding"/>
    <property type="evidence" value="ECO:0007669"/>
    <property type="project" value="InterPro"/>
</dbReference>
<dbReference type="Gene3D" id="2.40.50.1020">
    <property type="entry name" value="LytTr DNA-binding domain"/>
    <property type="match status" value="1"/>
</dbReference>
<dbReference type="Pfam" id="PF00072">
    <property type="entry name" value="Response_reg"/>
    <property type="match status" value="1"/>
</dbReference>
<dbReference type="PANTHER" id="PTHR37299:SF1">
    <property type="entry name" value="STAGE 0 SPORULATION PROTEIN A HOMOLOG"/>
    <property type="match status" value="1"/>
</dbReference>
<evidence type="ECO:0000259" key="2">
    <source>
        <dbReference type="PROSITE" id="PS50110"/>
    </source>
</evidence>
<feature type="modified residue" description="4-aspartylphosphate" evidence="1">
    <location>
        <position position="56"/>
    </location>
</feature>
<dbReference type="InterPro" id="IPR011006">
    <property type="entry name" value="CheY-like_superfamily"/>
</dbReference>
<dbReference type="GO" id="GO:0000156">
    <property type="term" value="F:phosphorelay response regulator activity"/>
    <property type="evidence" value="ECO:0007669"/>
    <property type="project" value="InterPro"/>
</dbReference>